<keyword evidence="2" id="KW-1185">Reference proteome</keyword>
<name>A0A183G5K8_HELPZ</name>
<dbReference type="WBParaSite" id="HPBE_0001691801-mRNA-1">
    <property type="protein sequence ID" value="HPBE_0001691801-mRNA-1"/>
    <property type="gene ID" value="HPBE_0001691801"/>
</dbReference>
<sequence length="112" mass="13063">MFGGDYFRQAFETLIFPADKDNSVALPLSDPRYAVFLHLFRTDIVLMFNDRKNIQYVEEMDQFQPYFEVSTDIPEIMKELRTSDNDEERVTLAVTALKGMQSPISRGEQICR</sequence>
<organism evidence="2 3">
    <name type="scientific">Heligmosomoides polygyrus</name>
    <name type="common">Parasitic roundworm</name>
    <dbReference type="NCBI Taxonomy" id="6339"/>
    <lineage>
        <taxon>Eukaryota</taxon>
        <taxon>Metazoa</taxon>
        <taxon>Ecdysozoa</taxon>
        <taxon>Nematoda</taxon>
        <taxon>Chromadorea</taxon>
        <taxon>Rhabditida</taxon>
        <taxon>Rhabditina</taxon>
        <taxon>Rhabditomorpha</taxon>
        <taxon>Strongyloidea</taxon>
        <taxon>Heligmosomidae</taxon>
        <taxon>Heligmosomoides</taxon>
    </lineage>
</organism>
<accession>A0A183G5K8</accession>
<dbReference type="Proteomes" id="UP000050761">
    <property type="component" value="Unassembled WGS sequence"/>
</dbReference>
<reference evidence="1 2" key="1">
    <citation type="submission" date="2018-11" db="EMBL/GenBank/DDBJ databases">
        <authorList>
            <consortium name="Pathogen Informatics"/>
        </authorList>
    </citation>
    <scope>NUCLEOTIDE SEQUENCE [LARGE SCALE GENOMIC DNA]</scope>
</reference>
<evidence type="ECO:0000313" key="1">
    <source>
        <dbReference type="EMBL" id="VDP07403.1"/>
    </source>
</evidence>
<gene>
    <name evidence="1" type="ORF">HPBE_LOCUS16917</name>
</gene>
<reference evidence="3" key="2">
    <citation type="submission" date="2019-09" db="UniProtKB">
        <authorList>
            <consortium name="WormBaseParasite"/>
        </authorList>
    </citation>
    <scope>IDENTIFICATION</scope>
</reference>
<accession>A0A3P8EF22</accession>
<dbReference type="AlphaFoldDB" id="A0A183G5K8"/>
<evidence type="ECO:0000313" key="3">
    <source>
        <dbReference type="WBParaSite" id="HPBE_0001691801-mRNA-1"/>
    </source>
</evidence>
<protein>
    <submittedName>
        <fullName evidence="3">Cse1 domain-containing protein</fullName>
    </submittedName>
</protein>
<proteinExistence type="predicted"/>
<dbReference type="EMBL" id="UZAH01029684">
    <property type="protein sequence ID" value="VDP07403.1"/>
    <property type="molecule type" value="Genomic_DNA"/>
</dbReference>
<evidence type="ECO:0000313" key="2">
    <source>
        <dbReference type="Proteomes" id="UP000050761"/>
    </source>
</evidence>